<protein>
    <submittedName>
        <fullName evidence="2">Quinone oxidoreductase 1</fullName>
        <ecNumber evidence="2">1.6.5.5</ecNumber>
    </submittedName>
</protein>
<gene>
    <name evidence="2" type="primary">qorA_2</name>
    <name evidence="2" type="ORF">SIN8267_01229</name>
</gene>
<dbReference type="Proteomes" id="UP000838100">
    <property type="component" value="Unassembled WGS sequence"/>
</dbReference>
<evidence type="ECO:0000313" key="2">
    <source>
        <dbReference type="EMBL" id="CAH0991127.1"/>
    </source>
</evidence>
<dbReference type="EMBL" id="CAKLPX010000001">
    <property type="protein sequence ID" value="CAH0991127.1"/>
    <property type="molecule type" value="Genomic_DNA"/>
</dbReference>
<dbReference type="Gene3D" id="3.40.50.720">
    <property type="entry name" value="NAD(P)-binding Rossmann-like Domain"/>
    <property type="match status" value="1"/>
</dbReference>
<keyword evidence="3" id="KW-1185">Reference proteome</keyword>
<dbReference type="RefSeq" id="WP_237443783.1">
    <property type="nucleotide sequence ID" value="NZ_CAKLPX010000001.1"/>
</dbReference>
<dbReference type="Pfam" id="PF08240">
    <property type="entry name" value="ADH_N"/>
    <property type="match status" value="1"/>
</dbReference>
<dbReference type="SUPFAM" id="SSF50129">
    <property type="entry name" value="GroES-like"/>
    <property type="match status" value="1"/>
</dbReference>
<dbReference type="PANTHER" id="PTHR43677:SF4">
    <property type="entry name" value="QUINONE OXIDOREDUCTASE-LIKE PROTEIN 2"/>
    <property type="match status" value="1"/>
</dbReference>
<dbReference type="EC" id="1.6.5.5" evidence="2"/>
<accession>A0ABN8EFM3</accession>
<dbReference type="SUPFAM" id="SSF51735">
    <property type="entry name" value="NAD(P)-binding Rossmann-fold domains"/>
    <property type="match status" value="1"/>
</dbReference>
<dbReference type="InterPro" id="IPR051397">
    <property type="entry name" value="Zn-ADH-like_protein"/>
</dbReference>
<keyword evidence="2" id="KW-0560">Oxidoreductase</keyword>
<dbReference type="Pfam" id="PF00107">
    <property type="entry name" value="ADH_zinc_N"/>
    <property type="match status" value="1"/>
</dbReference>
<dbReference type="InterPro" id="IPR020843">
    <property type="entry name" value="ER"/>
</dbReference>
<organism evidence="2 3">
    <name type="scientific">Sinobacterium norvegicum</name>
    <dbReference type="NCBI Taxonomy" id="1641715"/>
    <lineage>
        <taxon>Bacteria</taxon>
        <taxon>Pseudomonadati</taxon>
        <taxon>Pseudomonadota</taxon>
        <taxon>Gammaproteobacteria</taxon>
        <taxon>Cellvibrionales</taxon>
        <taxon>Spongiibacteraceae</taxon>
        <taxon>Sinobacterium</taxon>
    </lineage>
</organism>
<name>A0ABN8EFM3_9GAMM</name>
<dbReference type="InterPro" id="IPR013149">
    <property type="entry name" value="ADH-like_C"/>
</dbReference>
<dbReference type="PROSITE" id="PS01162">
    <property type="entry name" value="QOR_ZETA_CRYSTAL"/>
    <property type="match status" value="1"/>
</dbReference>
<sequence>MKAIICEQFAPLENLKYTDVPDPIAGAGDVIIDIKAAGVNFPDGLLVQGLYQVKPPLPFIPGMEFSGVVIEQGAGASHLPNGTRVLGLSTGTGAFAERIACNPNTLVPIPDAMPHTDAANLLCAHGTAHHALKQRGQLQAGETLLVLGAAGGTGIAAVQIGKAMGARVIAACSTEEKLAIAKQNGADELINYSETELKTALKELTNGKGVDVVYDPVGGDAFDVCSRAMARNGRLLVIGFASGTIPKLPINLTLVKEYSVVGVYWGSFTQHEPAVFADNMKELMGWYSQGKIRLVTDSEFPLSETSAALAKVMNRDVKGKLVLIP</sequence>
<dbReference type="GO" id="GO:0003960">
    <property type="term" value="F:quinone reductase (NADPH) activity"/>
    <property type="evidence" value="ECO:0007669"/>
    <property type="project" value="UniProtKB-EC"/>
</dbReference>
<dbReference type="InterPro" id="IPR002364">
    <property type="entry name" value="Quin_OxRdtase/zeta-crystal_CS"/>
</dbReference>
<evidence type="ECO:0000313" key="3">
    <source>
        <dbReference type="Proteomes" id="UP000838100"/>
    </source>
</evidence>
<feature type="domain" description="Enoyl reductase (ER)" evidence="1">
    <location>
        <begin position="10"/>
        <end position="323"/>
    </location>
</feature>
<dbReference type="InterPro" id="IPR036291">
    <property type="entry name" value="NAD(P)-bd_dom_sf"/>
</dbReference>
<dbReference type="InterPro" id="IPR011032">
    <property type="entry name" value="GroES-like_sf"/>
</dbReference>
<dbReference type="SMART" id="SM00829">
    <property type="entry name" value="PKS_ER"/>
    <property type="match status" value="1"/>
</dbReference>
<reference evidence="2" key="1">
    <citation type="submission" date="2021-12" db="EMBL/GenBank/DDBJ databases">
        <authorList>
            <person name="Rodrigo-Torres L."/>
            <person name="Arahal R. D."/>
            <person name="Lucena T."/>
        </authorList>
    </citation>
    <scope>NUCLEOTIDE SEQUENCE</scope>
    <source>
        <strain evidence="2">CECT 8267</strain>
    </source>
</reference>
<dbReference type="PANTHER" id="PTHR43677">
    <property type="entry name" value="SHORT-CHAIN DEHYDROGENASE/REDUCTASE"/>
    <property type="match status" value="1"/>
</dbReference>
<evidence type="ECO:0000259" key="1">
    <source>
        <dbReference type="SMART" id="SM00829"/>
    </source>
</evidence>
<dbReference type="Gene3D" id="3.90.180.10">
    <property type="entry name" value="Medium-chain alcohol dehydrogenases, catalytic domain"/>
    <property type="match status" value="1"/>
</dbReference>
<proteinExistence type="predicted"/>
<dbReference type="InterPro" id="IPR013154">
    <property type="entry name" value="ADH-like_N"/>
</dbReference>
<dbReference type="CDD" id="cd08241">
    <property type="entry name" value="QOR1"/>
    <property type="match status" value="1"/>
</dbReference>
<comment type="caution">
    <text evidence="2">The sequence shown here is derived from an EMBL/GenBank/DDBJ whole genome shotgun (WGS) entry which is preliminary data.</text>
</comment>